<dbReference type="InterPro" id="IPR010031">
    <property type="entry name" value="FAD_lactone_oxidase-like"/>
</dbReference>
<dbReference type="InterPro" id="IPR006094">
    <property type="entry name" value="Oxid_FAD_bind_N"/>
</dbReference>
<dbReference type="InterPro" id="IPR036318">
    <property type="entry name" value="FAD-bd_PCMH-like_sf"/>
</dbReference>
<feature type="compositionally biased region" description="Pro residues" evidence="2">
    <location>
        <begin position="7"/>
        <end position="17"/>
    </location>
</feature>
<organism evidence="4 5">
    <name type="scientific">Rhodoplanes serenus</name>
    <dbReference type="NCBI Taxonomy" id="200615"/>
    <lineage>
        <taxon>Bacteria</taxon>
        <taxon>Pseudomonadati</taxon>
        <taxon>Pseudomonadota</taxon>
        <taxon>Alphaproteobacteria</taxon>
        <taxon>Hyphomicrobiales</taxon>
        <taxon>Nitrobacteraceae</taxon>
        <taxon>Rhodoplanes</taxon>
    </lineage>
</organism>
<dbReference type="GO" id="GO:0071949">
    <property type="term" value="F:FAD binding"/>
    <property type="evidence" value="ECO:0007669"/>
    <property type="project" value="InterPro"/>
</dbReference>
<dbReference type="SUPFAM" id="SSF56176">
    <property type="entry name" value="FAD-binding/transporter-associated domain-like"/>
    <property type="match status" value="1"/>
</dbReference>
<reference evidence="5" key="1">
    <citation type="submission" date="2018-10" db="EMBL/GenBank/DDBJ databases">
        <authorList>
            <person name="Peiro R."/>
            <person name="Begona"/>
            <person name="Cbmso G."/>
            <person name="Lopez M."/>
            <person name="Gonzalez S."/>
            <person name="Sacristan E."/>
            <person name="Castillo E."/>
        </authorList>
    </citation>
    <scope>NUCLEOTIDE SEQUENCE [LARGE SCALE GENOMIC DNA]</scope>
</reference>
<feature type="region of interest" description="Disordered" evidence="2">
    <location>
        <begin position="1"/>
        <end position="25"/>
    </location>
</feature>
<keyword evidence="5" id="KW-1185">Reference proteome</keyword>
<dbReference type="PANTHER" id="PTHR43762">
    <property type="entry name" value="L-GULONOLACTONE OXIDASE"/>
    <property type="match status" value="1"/>
</dbReference>
<dbReference type="Gene3D" id="3.30.465.10">
    <property type="match status" value="1"/>
</dbReference>
<name>A0A447CUY3_9BRAD</name>
<evidence type="ECO:0000256" key="2">
    <source>
        <dbReference type="SAM" id="MobiDB-lite"/>
    </source>
</evidence>
<dbReference type="EMBL" id="UWOC01000141">
    <property type="protein sequence ID" value="VCU09127.1"/>
    <property type="molecule type" value="Genomic_DNA"/>
</dbReference>
<comment type="caution">
    <text evidence="4">The sequence shown here is derived from an EMBL/GenBank/DDBJ whole genome shotgun (WGS) entry which is preliminary data.</text>
</comment>
<feature type="domain" description="FAD-binding PCMH-type" evidence="3">
    <location>
        <begin position="24"/>
        <end position="198"/>
    </location>
</feature>
<evidence type="ECO:0000259" key="3">
    <source>
        <dbReference type="PROSITE" id="PS51387"/>
    </source>
</evidence>
<dbReference type="RefSeq" id="WP_207211468.1">
    <property type="nucleotide sequence ID" value="NZ_UWOC01000141.1"/>
</dbReference>
<protein>
    <submittedName>
        <fullName evidence="4">Decaprenylphosphoryl-beta-D-ribose oxidase</fullName>
    </submittedName>
</protein>
<keyword evidence="1" id="KW-0285">Flavoprotein</keyword>
<evidence type="ECO:0000313" key="5">
    <source>
        <dbReference type="Proteomes" id="UP000289200"/>
    </source>
</evidence>
<dbReference type="GO" id="GO:0016899">
    <property type="term" value="F:oxidoreductase activity, acting on the CH-OH group of donors, oxygen as acceptor"/>
    <property type="evidence" value="ECO:0007669"/>
    <property type="project" value="InterPro"/>
</dbReference>
<dbReference type="InterPro" id="IPR016166">
    <property type="entry name" value="FAD-bd_PCMH"/>
</dbReference>
<gene>
    <name evidence="4" type="primary">dprE1</name>
    <name evidence="4" type="ORF">RHODGE_RHODGE_02300</name>
</gene>
<dbReference type="Proteomes" id="UP000289200">
    <property type="component" value="Unassembled WGS sequence"/>
</dbReference>
<sequence>MSTAPASPAPSASPRPVPMSSWGRRTRTPHLVTRPAFLDDATAQVATPATAPVAPLLARGLGRSYGDVCLNTDGRLLITDRLDRIQWLDVEAGVVRAEAGLSLDRLLRVIVPRGLFLPVTPGTKFVTLGGAVANDVHGKNHETAGTFGSHVLRLGLVRSTGEALTLSRDENAALFAATIGGLGLTGFIAWVELRLVPIRSALLETETLAVRDLDDFFRIAEASAEWPFTVAWVDCFAPARELGRGLFMRSRWAETGGLSAHRAARGPAMPELPSFVLNSLTLRAFNALYRRRPHALGRRTQHYDPAFYPLDALSGWNRLYGRRGFYQHQSAVPAAVAPDTVRRLLETTAAQRQGSFLAVLKRLGGVSSPGVLSFPIEGATLALDFPDKGERTRRLMLALAEQATAAGGRLYPAKDAVMSPEIFRAGFPRWREVEAWRDPAFSSDFWRRVTGDAA</sequence>
<proteinExistence type="predicted"/>
<evidence type="ECO:0000313" key="4">
    <source>
        <dbReference type="EMBL" id="VCU09127.1"/>
    </source>
</evidence>
<dbReference type="PROSITE" id="PS51387">
    <property type="entry name" value="FAD_PCMH"/>
    <property type="match status" value="1"/>
</dbReference>
<evidence type="ECO:0000256" key="1">
    <source>
        <dbReference type="ARBA" id="ARBA00022827"/>
    </source>
</evidence>
<dbReference type="InterPro" id="IPR016169">
    <property type="entry name" value="FAD-bd_PCMH_sub2"/>
</dbReference>
<accession>A0A447CUY3</accession>
<dbReference type="PANTHER" id="PTHR43762:SF1">
    <property type="entry name" value="D-ARABINONO-1,4-LACTONE OXIDASE"/>
    <property type="match status" value="1"/>
</dbReference>
<dbReference type="Pfam" id="PF01565">
    <property type="entry name" value="FAD_binding_4"/>
    <property type="match status" value="1"/>
</dbReference>
<dbReference type="AlphaFoldDB" id="A0A447CUY3"/>
<keyword evidence="1" id="KW-0274">FAD</keyword>